<accession>A0A0E9UC44</accession>
<name>A0A0E9UC44_ANGAN</name>
<reference evidence="1" key="1">
    <citation type="submission" date="2014-11" db="EMBL/GenBank/DDBJ databases">
        <authorList>
            <person name="Amaro Gonzalez C."/>
        </authorList>
    </citation>
    <scope>NUCLEOTIDE SEQUENCE</scope>
</reference>
<organism evidence="1">
    <name type="scientific">Anguilla anguilla</name>
    <name type="common">European freshwater eel</name>
    <name type="synonym">Muraena anguilla</name>
    <dbReference type="NCBI Taxonomy" id="7936"/>
    <lineage>
        <taxon>Eukaryota</taxon>
        <taxon>Metazoa</taxon>
        <taxon>Chordata</taxon>
        <taxon>Craniata</taxon>
        <taxon>Vertebrata</taxon>
        <taxon>Euteleostomi</taxon>
        <taxon>Actinopterygii</taxon>
        <taxon>Neopterygii</taxon>
        <taxon>Teleostei</taxon>
        <taxon>Anguilliformes</taxon>
        <taxon>Anguillidae</taxon>
        <taxon>Anguilla</taxon>
    </lineage>
</organism>
<proteinExistence type="predicted"/>
<reference evidence="1" key="2">
    <citation type="journal article" date="2015" name="Fish Shellfish Immunol.">
        <title>Early steps in the European eel (Anguilla anguilla)-Vibrio vulnificus interaction in the gills: Role of the RtxA13 toxin.</title>
        <authorList>
            <person name="Callol A."/>
            <person name="Pajuelo D."/>
            <person name="Ebbesson L."/>
            <person name="Teles M."/>
            <person name="MacKenzie S."/>
            <person name="Amaro C."/>
        </authorList>
    </citation>
    <scope>NUCLEOTIDE SEQUENCE</scope>
</reference>
<dbReference type="EMBL" id="GBXM01045133">
    <property type="protein sequence ID" value="JAH63444.1"/>
    <property type="molecule type" value="Transcribed_RNA"/>
</dbReference>
<evidence type="ECO:0000313" key="1">
    <source>
        <dbReference type="EMBL" id="JAH63444.1"/>
    </source>
</evidence>
<protein>
    <submittedName>
        <fullName evidence="1">Uncharacterized protein</fullName>
    </submittedName>
</protein>
<sequence>MICFIYWQQPIK</sequence>